<dbReference type="Gene3D" id="2.60.40.1180">
    <property type="entry name" value="Golgi alpha-mannosidase II"/>
    <property type="match status" value="1"/>
</dbReference>
<evidence type="ECO:0000256" key="2">
    <source>
        <dbReference type="ARBA" id="ARBA00022801"/>
    </source>
</evidence>
<name>A0AAU7D0F9_9BACT</name>
<dbReference type="EMBL" id="CP121195">
    <property type="protein sequence ID" value="XBH14688.1"/>
    <property type="molecule type" value="Genomic_DNA"/>
</dbReference>
<feature type="region of interest" description="Disordered" evidence="5">
    <location>
        <begin position="1"/>
        <end position="28"/>
    </location>
</feature>
<dbReference type="KEGG" id="epl:P4G45_05890"/>
<keyword evidence="3" id="KW-0809">Transit peptide</keyword>
<dbReference type="InterPro" id="IPR006047">
    <property type="entry name" value="GH13_cat_dom"/>
</dbReference>
<dbReference type="Gene3D" id="3.20.20.80">
    <property type="entry name" value="Glycosidases"/>
    <property type="match status" value="1"/>
</dbReference>
<protein>
    <submittedName>
        <fullName evidence="7">Glycogen debranching protein GlgX</fullName>
    </submittedName>
</protein>
<organism evidence="7">
    <name type="scientific">Edaphobacter paludis</name>
    <dbReference type="NCBI Taxonomy" id="3035702"/>
    <lineage>
        <taxon>Bacteria</taxon>
        <taxon>Pseudomonadati</taxon>
        <taxon>Acidobacteriota</taxon>
        <taxon>Terriglobia</taxon>
        <taxon>Terriglobales</taxon>
        <taxon>Acidobacteriaceae</taxon>
        <taxon>Edaphobacter</taxon>
    </lineage>
</organism>
<dbReference type="Pfam" id="PF21156">
    <property type="entry name" value="ISOA1-3_C"/>
    <property type="match status" value="1"/>
</dbReference>
<dbReference type="PANTHER" id="PTHR43002">
    <property type="entry name" value="GLYCOGEN DEBRANCHING ENZYME"/>
    <property type="match status" value="1"/>
</dbReference>
<dbReference type="InterPro" id="IPR044505">
    <property type="entry name" value="GlgX_Isoamylase_N_E_set"/>
</dbReference>
<accession>A0AAU7D0F9</accession>
<dbReference type="SMART" id="SM00642">
    <property type="entry name" value="Aamy"/>
    <property type="match status" value="1"/>
</dbReference>
<dbReference type="InterPro" id="IPR004193">
    <property type="entry name" value="Glyco_hydro_13_N"/>
</dbReference>
<dbReference type="Pfam" id="PF02922">
    <property type="entry name" value="CBM_48"/>
    <property type="match status" value="1"/>
</dbReference>
<feature type="compositionally biased region" description="Basic and acidic residues" evidence="5">
    <location>
        <begin position="7"/>
        <end position="16"/>
    </location>
</feature>
<comment type="similarity">
    <text evidence="1">Belongs to the glycosyl hydrolase 13 family.</text>
</comment>
<dbReference type="GO" id="GO:0019156">
    <property type="term" value="F:isoamylase activity"/>
    <property type="evidence" value="ECO:0007669"/>
    <property type="project" value="UniProtKB-ARBA"/>
</dbReference>
<reference evidence="7" key="1">
    <citation type="submission" date="2023-03" db="EMBL/GenBank/DDBJ databases">
        <title>Edaphobacter sp.</title>
        <authorList>
            <person name="Huber K.J."/>
            <person name="Papendorf J."/>
            <person name="Pilke C."/>
            <person name="Bunk B."/>
            <person name="Sproeer C."/>
            <person name="Pester M."/>
        </authorList>
    </citation>
    <scope>NUCLEOTIDE SEQUENCE</scope>
    <source>
        <strain evidence="7">DSM 109919</strain>
        <strain evidence="8">DSM 109920</strain>
    </source>
</reference>
<dbReference type="InterPro" id="IPR048650">
    <property type="entry name" value="ISOA1-3-like_C"/>
</dbReference>
<dbReference type="EMBL" id="CP121194">
    <property type="protein sequence ID" value="XBH11258.1"/>
    <property type="molecule type" value="Genomic_DNA"/>
</dbReference>
<dbReference type="CDD" id="cd02856">
    <property type="entry name" value="E_set_GDE_Isoamylase_N"/>
    <property type="match status" value="1"/>
</dbReference>
<feature type="domain" description="Glycosyl hydrolase family 13 catalytic" evidence="6">
    <location>
        <begin position="172"/>
        <end position="579"/>
    </location>
</feature>
<dbReference type="NCBIfam" id="TIGR02100">
    <property type="entry name" value="glgX_debranch"/>
    <property type="match status" value="1"/>
</dbReference>
<keyword evidence="2" id="KW-0378">Hydrolase</keyword>
<dbReference type="Pfam" id="PF00128">
    <property type="entry name" value="Alpha-amylase"/>
    <property type="match status" value="1"/>
</dbReference>
<evidence type="ECO:0000313" key="7">
    <source>
        <dbReference type="EMBL" id="XBH11258.1"/>
    </source>
</evidence>
<evidence type="ECO:0000259" key="6">
    <source>
        <dbReference type="SMART" id="SM00642"/>
    </source>
</evidence>
<dbReference type="InterPro" id="IPR013783">
    <property type="entry name" value="Ig-like_fold"/>
</dbReference>
<dbReference type="GO" id="GO:0005980">
    <property type="term" value="P:glycogen catabolic process"/>
    <property type="evidence" value="ECO:0007669"/>
    <property type="project" value="InterPro"/>
</dbReference>
<accession>A0AAU7DBS9</accession>
<dbReference type="InterPro" id="IPR011837">
    <property type="entry name" value="Glycogen_debranch_GlgX"/>
</dbReference>
<dbReference type="RefSeq" id="WP_348268746.1">
    <property type="nucleotide sequence ID" value="NZ_CP121194.1"/>
</dbReference>
<dbReference type="InterPro" id="IPR017853">
    <property type="entry name" value="GH"/>
</dbReference>
<dbReference type="InterPro" id="IPR013780">
    <property type="entry name" value="Glyco_hydro_b"/>
</dbReference>
<evidence type="ECO:0000256" key="4">
    <source>
        <dbReference type="ARBA" id="ARBA00023295"/>
    </source>
</evidence>
<keyword evidence="4" id="KW-0326">Glycosidase</keyword>
<evidence type="ECO:0000256" key="5">
    <source>
        <dbReference type="SAM" id="MobiDB-lite"/>
    </source>
</evidence>
<dbReference type="InterPro" id="IPR014756">
    <property type="entry name" value="Ig_E-set"/>
</dbReference>
<evidence type="ECO:0000256" key="1">
    <source>
        <dbReference type="ARBA" id="ARBA00008061"/>
    </source>
</evidence>
<proteinExistence type="inferred from homology"/>
<sequence length="728" mass="82089">MGNWHHVRAEPHKFTSQERSVSHPYPLGPTVSPDGTNFSVFSATATGMEIVLFDHVDSLQPARIIRLDPDLHRTSHYWHIFVPAIRSGQLYGYRAYGPDNPSSGHRFDSQKVLIDPYGKSVAVGKLYSRAASSQPGNNAASAMKTVVADLSNFDWEGDRPLNRSFRETVIYEMHVGGFTRHHASGLDRVKRGTYLGVIEKISYLQELGITAVELLPIFQFDAQDAPPGLSNYWGYSPVSFFAPHLAYSTSSDPIACLDEFRTMVKELHRAGIEVILDVVYNHTAESDEHGPTLCFRGLENSFYYLLNKDKSTYANYTGAGNTLKANHSVVKRLILDSLRYWVSEMHVDGFRFDLASIFSRSESGEPMVNSPIVWEIDSDPVLAGTKLIAEAWDKGGLYQVGSFGQDKWKEWNGQFRDDIRCFVRGDPNTVLKLRERLTGSLDLYRTATHSPAQSINFVTCHDGFTLNDLVSYNSKHNEANHELNRDGTDVNFSWNCGIEGPTNNAEITILRAQQMKNFFTLTLISAGTPMILMGDEVRRTQSGNNNPYCQDNETSWFDWGLCAANCDLLRFVQLMIRIRLNFGGRGGDRQETLEEYLSRTRIEWHGVKLGKPDWNSNSHSIAFSLQDSSVGQVHYIAINAYWKPLEFELPPVTNEPNGGWLRLIDTSLPSPDDIVEERNGIRVDGTSYAVNPRSIVILYYNYIMNNHSIQIDCLPRSSEEENFGESTN</sequence>
<dbReference type="SUPFAM" id="SSF51011">
    <property type="entry name" value="Glycosyl hydrolase domain"/>
    <property type="match status" value="1"/>
</dbReference>
<dbReference type="CDD" id="cd11326">
    <property type="entry name" value="AmyAc_Glg_debranch"/>
    <property type="match status" value="1"/>
</dbReference>
<dbReference type="SUPFAM" id="SSF81296">
    <property type="entry name" value="E set domains"/>
    <property type="match status" value="1"/>
</dbReference>
<dbReference type="GO" id="GO:0004135">
    <property type="term" value="F:amylo-alpha-1,6-glucosidase activity"/>
    <property type="evidence" value="ECO:0007669"/>
    <property type="project" value="InterPro"/>
</dbReference>
<gene>
    <name evidence="7" type="primary">glgX</name>
    <name evidence="7" type="ORF">P4G45_05890</name>
    <name evidence="8" type="ORF">P8936_05865</name>
</gene>
<evidence type="ECO:0000313" key="8">
    <source>
        <dbReference type="EMBL" id="XBH14688.1"/>
    </source>
</evidence>
<dbReference type="Gene3D" id="2.60.40.10">
    <property type="entry name" value="Immunoglobulins"/>
    <property type="match status" value="1"/>
</dbReference>
<dbReference type="SUPFAM" id="SSF51445">
    <property type="entry name" value="(Trans)glycosidases"/>
    <property type="match status" value="1"/>
</dbReference>
<dbReference type="AlphaFoldDB" id="A0AAU7D0F9"/>
<evidence type="ECO:0000256" key="3">
    <source>
        <dbReference type="ARBA" id="ARBA00022946"/>
    </source>
</evidence>